<comment type="caution">
    <text evidence="2">The sequence shown here is derived from an EMBL/GenBank/DDBJ whole genome shotgun (WGS) entry which is preliminary data.</text>
</comment>
<accession>A0A8H5G8R6</accession>
<evidence type="ECO:0000256" key="1">
    <source>
        <dbReference type="SAM" id="SignalP"/>
    </source>
</evidence>
<organism evidence="2 3">
    <name type="scientific">Tetrapyrgos nigripes</name>
    <dbReference type="NCBI Taxonomy" id="182062"/>
    <lineage>
        <taxon>Eukaryota</taxon>
        <taxon>Fungi</taxon>
        <taxon>Dikarya</taxon>
        <taxon>Basidiomycota</taxon>
        <taxon>Agaricomycotina</taxon>
        <taxon>Agaricomycetes</taxon>
        <taxon>Agaricomycetidae</taxon>
        <taxon>Agaricales</taxon>
        <taxon>Marasmiineae</taxon>
        <taxon>Marasmiaceae</taxon>
        <taxon>Tetrapyrgos</taxon>
    </lineage>
</organism>
<dbReference type="AlphaFoldDB" id="A0A8H5G8R6"/>
<dbReference type="Proteomes" id="UP000559256">
    <property type="component" value="Unassembled WGS sequence"/>
</dbReference>
<reference evidence="2 3" key="1">
    <citation type="journal article" date="2020" name="ISME J.">
        <title>Uncovering the hidden diversity of litter-decomposition mechanisms in mushroom-forming fungi.</title>
        <authorList>
            <person name="Floudas D."/>
            <person name="Bentzer J."/>
            <person name="Ahren D."/>
            <person name="Johansson T."/>
            <person name="Persson P."/>
            <person name="Tunlid A."/>
        </authorList>
    </citation>
    <scope>NUCLEOTIDE SEQUENCE [LARGE SCALE GENOMIC DNA]</scope>
    <source>
        <strain evidence="2 3">CBS 291.85</strain>
    </source>
</reference>
<keyword evidence="1" id="KW-0732">Signal</keyword>
<dbReference type="EMBL" id="JAACJM010000043">
    <property type="protein sequence ID" value="KAF5360316.1"/>
    <property type="molecule type" value="Genomic_DNA"/>
</dbReference>
<proteinExistence type="predicted"/>
<keyword evidence="3" id="KW-1185">Reference proteome</keyword>
<feature type="signal peptide" evidence="1">
    <location>
        <begin position="1"/>
        <end position="25"/>
    </location>
</feature>
<sequence length="111" mass="12504">MMGSVEFSLALLVGFDVSFRSATSGHNDDERSWDWSVHKEMARKSFKVLLVKMPLSNRPVWRCRKCGWNKAVEANEKSPGLPVPSAELNPLYKAAERWYGPPSVVDEPPSI</sequence>
<feature type="chain" id="PRO_5034712839" evidence="1">
    <location>
        <begin position="26"/>
        <end position="111"/>
    </location>
</feature>
<protein>
    <submittedName>
        <fullName evidence="2">Uncharacterized protein</fullName>
    </submittedName>
</protein>
<gene>
    <name evidence="2" type="ORF">D9758_009122</name>
</gene>
<name>A0A8H5G8R6_9AGAR</name>
<evidence type="ECO:0000313" key="2">
    <source>
        <dbReference type="EMBL" id="KAF5360316.1"/>
    </source>
</evidence>
<evidence type="ECO:0000313" key="3">
    <source>
        <dbReference type="Proteomes" id="UP000559256"/>
    </source>
</evidence>